<name>A0A1H3M0N4_9BACI</name>
<dbReference type="Proteomes" id="UP000198935">
    <property type="component" value="Unassembled WGS sequence"/>
</dbReference>
<dbReference type="STRING" id="1503961.SAMN05421736_10366"/>
<gene>
    <name evidence="1" type="ORF">SAMN05421736_10366</name>
</gene>
<accession>A0A1H3M0N4</accession>
<dbReference type="EMBL" id="FNPI01000003">
    <property type="protein sequence ID" value="SDY69818.1"/>
    <property type="molecule type" value="Genomic_DNA"/>
</dbReference>
<proteinExistence type="predicted"/>
<organism evidence="1 2">
    <name type="scientific">Evansella caseinilytica</name>
    <dbReference type="NCBI Taxonomy" id="1503961"/>
    <lineage>
        <taxon>Bacteria</taxon>
        <taxon>Bacillati</taxon>
        <taxon>Bacillota</taxon>
        <taxon>Bacilli</taxon>
        <taxon>Bacillales</taxon>
        <taxon>Bacillaceae</taxon>
        <taxon>Evansella</taxon>
    </lineage>
</organism>
<dbReference type="OrthoDB" id="1683573at2"/>
<reference evidence="2" key="1">
    <citation type="submission" date="2016-10" db="EMBL/GenBank/DDBJ databases">
        <authorList>
            <person name="Varghese N."/>
            <person name="Submissions S."/>
        </authorList>
    </citation>
    <scope>NUCLEOTIDE SEQUENCE [LARGE SCALE GENOMIC DNA]</scope>
    <source>
        <strain evidence="2">SP</strain>
    </source>
</reference>
<protein>
    <submittedName>
        <fullName evidence="1">YlzJ-like protein</fullName>
    </submittedName>
</protein>
<evidence type="ECO:0000313" key="1">
    <source>
        <dbReference type="EMBL" id="SDY69818.1"/>
    </source>
</evidence>
<dbReference type="Pfam" id="PF14035">
    <property type="entry name" value="YlzJ"/>
    <property type="match status" value="1"/>
</dbReference>
<dbReference type="AlphaFoldDB" id="A0A1H3M0N4"/>
<dbReference type="InterPro" id="IPR025619">
    <property type="entry name" value="YlzJ"/>
</dbReference>
<keyword evidence="2" id="KW-1185">Reference proteome</keyword>
<sequence length="72" mass="8361">MILYTYQSQELVYPADEEDYRKQELVAIPGGQLLVEKVTGTAGPGMQYRIVRLLSTDPYLYLDERFQPGRYI</sequence>
<evidence type="ECO:0000313" key="2">
    <source>
        <dbReference type="Proteomes" id="UP000198935"/>
    </source>
</evidence>